<dbReference type="RefSeq" id="WP_146843238.1">
    <property type="nucleotide sequence ID" value="NZ_BJWG01000010.1"/>
</dbReference>
<keyword evidence="4" id="KW-1185">Reference proteome</keyword>
<proteinExistence type="predicted"/>
<accession>A0A511JC89</accession>
<dbReference type="EMBL" id="BJWG01000010">
    <property type="protein sequence ID" value="GEL95592.1"/>
    <property type="molecule type" value="Genomic_DNA"/>
</dbReference>
<evidence type="ECO:0000313" key="3">
    <source>
        <dbReference type="EMBL" id="GEL95592.1"/>
    </source>
</evidence>
<feature type="region of interest" description="Disordered" evidence="1">
    <location>
        <begin position="146"/>
        <end position="170"/>
    </location>
</feature>
<gene>
    <name evidence="3" type="ORF">CCO02nite_22500</name>
</gene>
<name>A0A511JC89_9CELL</name>
<sequence>MEQAEQRRWADDVAVAFRVVWRSLVVLWVLLVPWVAVSFAHDESIGPVNAIFVMTIFLCMAAVPVLVVGGAVAAVVERLLGRAPLPVLLLVYAVAGLLVAAVAVAAMDLGALGGDAATVYLAGAGAVAVAVARWWVHDADARLARRGRATAPPGPDEAIEDALDDATRDA</sequence>
<keyword evidence="2" id="KW-0812">Transmembrane</keyword>
<organism evidence="3 4">
    <name type="scientific">Cellulomonas composti</name>
    <dbReference type="NCBI Taxonomy" id="266130"/>
    <lineage>
        <taxon>Bacteria</taxon>
        <taxon>Bacillati</taxon>
        <taxon>Actinomycetota</taxon>
        <taxon>Actinomycetes</taxon>
        <taxon>Micrococcales</taxon>
        <taxon>Cellulomonadaceae</taxon>
        <taxon>Cellulomonas</taxon>
    </lineage>
</organism>
<keyword evidence="2" id="KW-0472">Membrane</keyword>
<comment type="caution">
    <text evidence="3">The sequence shown here is derived from an EMBL/GenBank/DDBJ whole genome shotgun (WGS) entry which is preliminary data.</text>
</comment>
<evidence type="ECO:0000313" key="4">
    <source>
        <dbReference type="Proteomes" id="UP000321720"/>
    </source>
</evidence>
<keyword evidence="2" id="KW-1133">Transmembrane helix</keyword>
<dbReference type="Proteomes" id="UP000321720">
    <property type="component" value="Unassembled WGS sequence"/>
</dbReference>
<protein>
    <submittedName>
        <fullName evidence="3">Uncharacterized protein</fullName>
    </submittedName>
</protein>
<dbReference type="AlphaFoldDB" id="A0A511JC89"/>
<feature type="transmembrane region" description="Helical" evidence="2">
    <location>
        <begin position="51"/>
        <end position="75"/>
    </location>
</feature>
<evidence type="ECO:0000256" key="1">
    <source>
        <dbReference type="SAM" id="MobiDB-lite"/>
    </source>
</evidence>
<feature type="transmembrane region" description="Helical" evidence="2">
    <location>
        <begin position="20"/>
        <end position="39"/>
    </location>
</feature>
<evidence type="ECO:0000256" key="2">
    <source>
        <dbReference type="SAM" id="Phobius"/>
    </source>
</evidence>
<feature type="transmembrane region" description="Helical" evidence="2">
    <location>
        <begin position="119"/>
        <end position="136"/>
    </location>
</feature>
<reference evidence="3 4" key="1">
    <citation type="submission" date="2019-07" db="EMBL/GenBank/DDBJ databases">
        <title>Whole genome shotgun sequence of Cellulomonas composti NBRC 100758.</title>
        <authorList>
            <person name="Hosoyama A."/>
            <person name="Uohara A."/>
            <person name="Ohji S."/>
            <person name="Ichikawa N."/>
        </authorList>
    </citation>
    <scope>NUCLEOTIDE SEQUENCE [LARGE SCALE GENOMIC DNA]</scope>
    <source>
        <strain evidence="3 4">NBRC 100758</strain>
    </source>
</reference>
<feature type="transmembrane region" description="Helical" evidence="2">
    <location>
        <begin position="87"/>
        <end position="107"/>
    </location>
</feature>